<dbReference type="RefSeq" id="WP_089182335.1">
    <property type="nucleotide sequence ID" value="NZ_CP043427.1"/>
</dbReference>
<keyword evidence="6" id="KW-0969">Cilium</keyword>
<evidence type="ECO:0000313" key="7">
    <source>
        <dbReference type="Proteomes" id="UP000254920"/>
    </source>
</evidence>
<evidence type="ECO:0000256" key="3">
    <source>
        <dbReference type="RuleBase" id="RU362073"/>
    </source>
</evidence>
<reference evidence="6 7" key="1">
    <citation type="submission" date="2018-06" db="EMBL/GenBank/DDBJ databases">
        <authorList>
            <consortium name="Pathogen Informatics"/>
            <person name="Doyle S."/>
        </authorList>
    </citation>
    <scope>NUCLEOTIDE SEQUENCE [LARGE SCALE GENOMIC DNA]</scope>
    <source>
        <strain evidence="6 7">NCTC12475</strain>
    </source>
</reference>
<dbReference type="OrthoDB" id="5319985at2"/>
<dbReference type="PANTHER" id="PTHR42792:SF2">
    <property type="entry name" value="FLAGELLIN"/>
    <property type="match status" value="1"/>
</dbReference>
<dbReference type="GO" id="GO:0009288">
    <property type="term" value="C:bacterial-type flagellum"/>
    <property type="evidence" value="ECO:0007669"/>
    <property type="project" value="UniProtKB-SubCell"/>
</dbReference>
<dbReference type="STRING" id="32024.GCA_000788295_00417"/>
<dbReference type="Gene3D" id="1.20.1330.10">
    <property type="entry name" value="f41 fragment of flagellin, N-terminal domain"/>
    <property type="match status" value="1"/>
</dbReference>
<feature type="domain" description="Flagellin N-terminal" evidence="4">
    <location>
        <begin position="7"/>
        <end position="138"/>
    </location>
</feature>
<accession>A0A381DGT5</accession>
<dbReference type="InterPro" id="IPR001492">
    <property type="entry name" value="Flagellin"/>
</dbReference>
<dbReference type="Proteomes" id="UP000254920">
    <property type="component" value="Unassembled WGS sequence"/>
</dbReference>
<evidence type="ECO:0000256" key="2">
    <source>
        <dbReference type="ARBA" id="ARBA00023143"/>
    </source>
</evidence>
<evidence type="ECO:0000259" key="4">
    <source>
        <dbReference type="Pfam" id="PF00669"/>
    </source>
</evidence>
<comment type="function">
    <text evidence="3">Flagellin is the subunit protein which polymerizes to form the filaments of bacterial flagella.</text>
</comment>
<organism evidence="6 7">
    <name type="scientific">Campylobacter sputorum subsp. sputorum</name>
    <dbReference type="NCBI Taxonomy" id="32024"/>
    <lineage>
        <taxon>Bacteria</taxon>
        <taxon>Pseudomonadati</taxon>
        <taxon>Campylobacterota</taxon>
        <taxon>Epsilonproteobacteria</taxon>
        <taxon>Campylobacterales</taxon>
        <taxon>Campylobacteraceae</taxon>
        <taxon>Campylobacter</taxon>
    </lineage>
</organism>
<feature type="domain" description="Flagellin C-terminal" evidence="5">
    <location>
        <begin position="167"/>
        <end position="251"/>
    </location>
</feature>
<keyword evidence="3" id="KW-0964">Secreted</keyword>
<keyword evidence="6" id="KW-0282">Flagellum</keyword>
<name>A0A381DGT5_9BACT</name>
<comment type="similarity">
    <text evidence="1 3">Belongs to the bacterial flagellin family.</text>
</comment>
<dbReference type="GO" id="GO:0005198">
    <property type="term" value="F:structural molecule activity"/>
    <property type="evidence" value="ECO:0007669"/>
    <property type="project" value="UniProtKB-UniRule"/>
</dbReference>
<dbReference type="PANTHER" id="PTHR42792">
    <property type="entry name" value="FLAGELLIN"/>
    <property type="match status" value="1"/>
</dbReference>
<dbReference type="PRINTS" id="PR00207">
    <property type="entry name" value="FLAGELLIN"/>
</dbReference>
<dbReference type="SUPFAM" id="SSF64518">
    <property type="entry name" value="Phase 1 flagellin"/>
    <property type="match status" value="1"/>
</dbReference>
<dbReference type="Pfam" id="PF00669">
    <property type="entry name" value="Flagellin_N"/>
    <property type="match status" value="1"/>
</dbReference>
<dbReference type="EMBL" id="UFVD01000001">
    <property type="protein sequence ID" value="SUX09449.1"/>
    <property type="molecule type" value="Genomic_DNA"/>
</dbReference>
<comment type="subcellular location">
    <subcellularLocation>
        <location evidence="3">Secreted</location>
    </subcellularLocation>
    <subcellularLocation>
        <location evidence="3">Bacterial flagellum</location>
    </subcellularLocation>
</comment>
<evidence type="ECO:0000313" key="6">
    <source>
        <dbReference type="EMBL" id="SUX09449.1"/>
    </source>
</evidence>
<sequence>MQINSLNTNSANGNYYLNQAQNNANKALEAVVANRAISSTDGASMSIADSLRTQSSSIEQGVANANDAIGILQIADGALSNITKSADRINELSVSMNSAALNSDQKKMIQNEANALVNSMKDAVSSASFNGKNVFSGSMEFVTGNGNASISLNAPSFGTIDVNNQQSIQDFMSSINSLRSDIGSAQNGIMSGVNVAMNTNVNIQASESNLQNNDIAKNVNDFNQANLLINSGAYASAFNLQNAQNQIANLLR</sequence>
<dbReference type="InterPro" id="IPR046358">
    <property type="entry name" value="Flagellin_C"/>
</dbReference>
<proteinExistence type="inferred from homology"/>
<dbReference type="GO" id="GO:0005576">
    <property type="term" value="C:extracellular region"/>
    <property type="evidence" value="ECO:0007669"/>
    <property type="project" value="UniProtKB-SubCell"/>
</dbReference>
<dbReference type="AlphaFoldDB" id="A0A381DGT5"/>
<protein>
    <recommendedName>
        <fullName evidence="3">Flagellin</fullName>
    </recommendedName>
</protein>
<gene>
    <name evidence="6" type="primary">flaC</name>
    <name evidence="6" type="ORF">NCTC12475_00036</name>
</gene>
<evidence type="ECO:0000256" key="1">
    <source>
        <dbReference type="ARBA" id="ARBA00005709"/>
    </source>
</evidence>
<evidence type="ECO:0000259" key="5">
    <source>
        <dbReference type="Pfam" id="PF00700"/>
    </source>
</evidence>
<keyword evidence="2 3" id="KW-0975">Bacterial flagellum</keyword>
<keyword evidence="7" id="KW-1185">Reference proteome</keyword>
<dbReference type="GeneID" id="93090491"/>
<dbReference type="InterPro" id="IPR001029">
    <property type="entry name" value="Flagellin_N"/>
</dbReference>
<keyword evidence="6" id="KW-0966">Cell projection</keyword>
<dbReference type="Pfam" id="PF00700">
    <property type="entry name" value="Flagellin_C"/>
    <property type="match status" value="1"/>
</dbReference>